<gene>
    <name evidence="1" type="ORF">L1987_53253</name>
</gene>
<organism evidence="1 2">
    <name type="scientific">Smallanthus sonchifolius</name>
    <dbReference type="NCBI Taxonomy" id="185202"/>
    <lineage>
        <taxon>Eukaryota</taxon>
        <taxon>Viridiplantae</taxon>
        <taxon>Streptophyta</taxon>
        <taxon>Embryophyta</taxon>
        <taxon>Tracheophyta</taxon>
        <taxon>Spermatophyta</taxon>
        <taxon>Magnoliopsida</taxon>
        <taxon>eudicotyledons</taxon>
        <taxon>Gunneridae</taxon>
        <taxon>Pentapetalae</taxon>
        <taxon>asterids</taxon>
        <taxon>campanulids</taxon>
        <taxon>Asterales</taxon>
        <taxon>Asteraceae</taxon>
        <taxon>Asteroideae</taxon>
        <taxon>Heliantheae alliance</taxon>
        <taxon>Millerieae</taxon>
        <taxon>Smallanthus</taxon>
    </lineage>
</organism>
<dbReference type="Proteomes" id="UP001056120">
    <property type="component" value="Linkage Group LG17"/>
</dbReference>
<reference evidence="2" key="1">
    <citation type="journal article" date="2022" name="Mol. Ecol. Resour.">
        <title>The genomes of chicory, endive, great burdock and yacon provide insights into Asteraceae palaeo-polyploidization history and plant inulin production.</title>
        <authorList>
            <person name="Fan W."/>
            <person name="Wang S."/>
            <person name="Wang H."/>
            <person name="Wang A."/>
            <person name="Jiang F."/>
            <person name="Liu H."/>
            <person name="Zhao H."/>
            <person name="Xu D."/>
            <person name="Zhang Y."/>
        </authorList>
    </citation>
    <scope>NUCLEOTIDE SEQUENCE [LARGE SCALE GENOMIC DNA]</scope>
    <source>
        <strain evidence="2">cv. Yunnan</strain>
    </source>
</reference>
<proteinExistence type="predicted"/>
<keyword evidence="2" id="KW-1185">Reference proteome</keyword>
<accession>A0ACB9EVD7</accession>
<name>A0ACB9EVD7_9ASTR</name>
<dbReference type="EMBL" id="CM042034">
    <property type="protein sequence ID" value="KAI3762812.1"/>
    <property type="molecule type" value="Genomic_DNA"/>
</dbReference>
<reference evidence="1 2" key="2">
    <citation type="journal article" date="2022" name="Mol. Ecol. Resour.">
        <title>The genomes of chicory, endive, great burdock and yacon provide insights into Asteraceae paleo-polyploidization history and plant inulin production.</title>
        <authorList>
            <person name="Fan W."/>
            <person name="Wang S."/>
            <person name="Wang H."/>
            <person name="Wang A."/>
            <person name="Jiang F."/>
            <person name="Liu H."/>
            <person name="Zhao H."/>
            <person name="Xu D."/>
            <person name="Zhang Y."/>
        </authorList>
    </citation>
    <scope>NUCLEOTIDE SEQUENCE [LARGE SCALE GENOMIC DNA]</scope>
    <source>
        <strain evidence="2">cv. Yunnan</strain>
        <tissue evidence="1">Leaves</tissue>
    </source>
</reference>
<protein>
    <submittedName>
        <fullName evidence="1">Uncharacterized protein</fullName>
    </submittedName>
</protein>
<evidence type="ECO:0000313" key="2">
    <source>
        <dbReference type="Proteomes" id="UP001056120"/>
    </source>
</evidence>
<comment type="caution">
    <text evidence="1">The sequence shown here is derived from an EMBL/GenBank/DDBJ whole genome shotgun (WGS) entry which is preliminary data.</text>
</comment>
<evidence type="ECO:0000313" key="1">
    <source>
        <dbReference type="EMBL" id="KAI3762812.1"/>
    </source>
</evidence>
<sequence>MESANFLDHQQEEDNQCLVDSSCYDLSCFHNHILNGTRSNTNSRDVNQHVYHNIDRVPISQELGLPSISIENFKAQELQHLARIKHELSITGSYSKLPDIISCSTTSSTEDFMSNNSFQRNRYNNDNNQDMLLKTLSNGCHIDPIFNSFDTNSSYRGSCSQIFPTLNISNLNQPTSTFNINMPALDSFGSTTFNGSSSYQPSVFNAPNLGGLFSDNCLSYGVDQMNTKTDTASVLTEAIGYIKFLQNQVEGSIKDGNDEMKRDLRSRGLCLVPISCLTYVSYGGASVWATL</sequence>